<dbReference type="AlphaFoldDB" id="A0A1H1VMX0"/>
<accession>A0A1H1VMX0</accession>
<organism evidence="1 2">
    <name type="scientific">Pseudomonas asplenii</name>
    <dbReference type="NCBI Taxonomy" id="53407"/>
    <lineage>
        <taxon>Bacteria</taxon>
        <taxon>Pseudomonadati</taxon>
        <taxon>Pseudomonadota</taxon>
        <taxon>Gammaproteobacteria</taxon>
        <taxon>Pseudomonadales</taxon>
        <taxon>Pseudomonadaceae</taxon>
        <taxon>Pseudomonas</taxon>
    </lineage>
</organism>
<dbReference type="InterPro" id="IPR058240">
    <property type="entry name" value="rSAM_sf"/>
</dbReference>
<evidence type="ECO:0000313" key="2">
    <source>
        <dbReference type="Proteomes" id="UP000199524"/>
    </source>
</evidence>
<dbReference type="SUPFAM" id="SSF102114">
    <property type="entry name" value="Radical SAM enzymes"/>
    <property type="match status" value="1"/>
</dbReference>
<dbReference type="PANTHER" id="PTHR11228:SF7">
    <property type="entry name" value="PQQA PEPTIDE CYCLASE"/>
    <property type="match status" value="1"/>
</dbReference>
<evidence type="ECO:0000313" key="1">
    <source>
        <dbReference type="EMBL" id="SDS85626.1"/>
    </source>
</evidence>
<dbReference type="InterPro" id="IPR013785">
    <property type="entry name" value="Aldolase_TIM"/>
</dbReference>
<keyword evidence="2" id="KW-1185">Reference proteome</keyword>
<proteinExistence type="predicted"/>
<dbReference type="GeneID" id="300207981"/>
<gene>
    <name evidence="1" type="ORF">SAMN05216598_3018</name>
</gene>
<evidence type="ECO:0008006" key="3">
    <source>
        <dbReference type="Google" id="ProtNLM"/>
    </source>
</evidence>
<dbReference type="EMBL" id="LT629777">
    <property type="protein sequence ID" value="SDS85626.1"/>
    <property type="molecule type" value="Genomic_DNA"/>
</dbReference>
<sequence length="369" mass="41233">MSVLDVVCGPQSCARSLSDAEFWRLLREELLPLRPSQYDITSVCNLTCEGCLFFSGDDYLGHQDEKDLNNIEAFFAGEAARGVRYGYFGGAEPSLAENKLLIANRHIPYGVVFTNGIKRLSAEIDYRVHVSLWGNPERSRELRGADTMTKQIRNYRNDPRAVFVFTLTARNLDDIPYIAQLCADNGLALTFNHYSPTSKYLDFIGSGAGADPYHITSTAADNLVLSADDLRRARDSIGELLQQPGLRILYEADFNQLIHDPAGLYPDAQGPGEVTRDCGVLLTSTLRHYNTDLSESRGKCCTPNIDCGTCRLYAQSFASVLVRATRQMRQAGGQQRLVKLWRLWCELFLNDDRLRMPADGRATNPISDL</sequence>
<dbReference type="Gene3D" id="3.20.20.70">
    <property type="entry name" value="Aldolase class I"/>
    <property type="match status" value="1"/>
</dbReference>
<dbReference type="InterPro" id="IPR050377">
    <property type="entry name" value="Radical_SAM_PqqE_MftC-like"/>
</dbReference>
<protein>
    <recommendedName>
        <fullName evidence="3">Radical SAM protein</fullName>
    </recommendedName>
</protein>
<dbReference type="RefSeq" id="WP_090206052.1">
    <property type="nucleotide sequence ID" value="NZ_LT629777.1"/>
</dbReference>
<name>A0A1H1VMX0_9PSED</name>
<dbReference type="Proteomes" id="UP000199524">
    <property type="component" value="Chromosome I"/>
</dbReference>
<dbReference type="PANTHER" id="PTHR11228">
    <property type="entry name" value="RADICAL SAM DOMAIN PROTEIN"/>
    <property type="match status" value="1"/>
</dbReference>
<reference evidence="2" key="1">
    <citation type="submission" date="2016-10" db="EMBL/GenBank/DDBJ databases">
        <authorList>
            <person name="Varghese N."/>
            <person name="Submissions S."/>
        </authorList>
    </citation>
    <scope>NUCLEOTIDE SEQUENCE [LARGE SCALE GENOMIC DNA]</scope>
    <source>
        <strain evidence="2">ATCC 23835</strain>
    </source>
</reference>